<dbReference type="Gene3D" id="3.40.50.300">
    <property type="entry name" value="P-loop containing nucleotide triphosphate hydrolases"/>
    <property type="match status" value="1"/>
</dbReference>
<dbReference type="InterPro" id="IPR003593">
    <property type="entry name" value="AAA+_ATPase"/>
</dbReference>
<evidence type="ECO:0000256" key="1">
    <source>
        <dbReference type="ARBA" id="ARBA00022741"/>
    </source>
</evidence>
<dbReference type="GO" id="GO:0005524">
    <property type="term" value="F:ATP binding"/>
    <property type="evidence" value="ECO:0007669"/>
    <property type="project" value="UniProtKB-KW"/>
</dbReference>
<dbReference type="PANTHER" id="PTHR43158:SF5">
    <property type="entry name" value="ABC TRANSPORTER, ATP-BINDING PROTEIN"/>
    <property type="match status" value="1"/>
</dbReference>
<dbReference type="AlphaFoldDB" id="A0A7X0LY08"/>
<dbReference type="PROSITE" id="PS50893">
    <property type="entry name" value="ABC_TRANSPORTER_2"/>
    <property type="match status" value="1"/>
</dbReference>
<dbReference type="RefSeq" id="WP_184528566.1">
    <property type="nucleotide sequence ID" value="NZ_JACHGK010000016.1"/>
</dbReference>
<comment type="caution">
    <text evidence="4">The sequence shown here is derived from an EMBL/GenBank/DDBJ whole genome shotgun (WGS) entry which is preliminary data.</text>
</comment>
<dbReference type="InterPro" id="IPR027417">
    <property type="entry name" value="P-loop_NTPase"/>
</dbReference>
<dbReference type="EMBL" id="JACHGK010000016">
    <property type="protein sequence ID" value="MBB6447027.1"/>
    <property type="molecule type" value="Genomic_DNA"/>
</dbReference>
<evidence type="ECO:0000313" key="4">
    <source>
        <dbReference type="EMBL" id="MBB6447027.1"/>
    </source>
</evidence>
<dbReference type="Proteomes" id="UP000531594">
    <property type="component" value="Unassembled WGS sequence"/>
</dbReference>
<accession>A0A7X0LY08</accession>
<protein>
    <submittedName>
        <fullName evidence="4">ABC-2 type transport system ATP-binding protein</fullName>
    </submittedName>
</protein>
<keyword evidence="1" id="KW-0547">Nucleotide-binding</keyword>
<keyword evidence="5" id="KW-1185">Reference proteome</keyword>
<dbReference type="Pfam" id="PF00005">
    <property type="entry name" value="ABC_tran"/>
    <property type="match status" value="1"/>
</dbReference>
<feature type="domain" description="ABC transporter" evidence="3">
    <location>
        <begin position="4"/>
        <end position="229"/>
    </location>
</feature>
<dbReference type="SMART" id="SM00382">
    <property type="entry name" value="AAA"/>
    <property type="match status" value="1"/>
</dbReference>
<dbReference type="InterPro" id="IPR003439">
    <property type="entry name" value="ABC_transporter-like_ATP-bd"/>
</dbReference>
<dbReference type="CDD" id="cd03230">
    <property type="entry name" value="ABC_DR_subfamily_A"/>
    <property type="match status" value="1"/>
</dbReference>
<keyword evidence="2 4" id="KW-0067">ATP-binding</keyword>
<organism evidence="4 5">
    <name type="scientific">Bacillus benzoevorans</name>
    <dbReference type="NCBI Taxonomy" id="1456"/>
    <lineage>
        <taxon>Bacteria</taxon>
        <taxon>Bacillati</taxon>
        <taxon>Bacillota</taxon>
        <taxon>Bacilli</taxon>
        <taxon>Bacillales</taxon>
        <taxon>Bacillaceae</taxon>
        <taxon>Bacillus</taxon>
    </lineage>
</organism>
<sequence length="302" mass="34461">MKTVECNNLTKFFFRKAVLNQLSFSLEENKITGLIGRNGVGKTTLLKMIAGFIKETSGELKVFSQRPFNSLNVSSNTIFVDDQMSFPPALQLYELLEVSSKFYPNWDMDLAQRLFDYFSFDPRNYHKRLSKGKKSTFNAIVGIAARAPLTIFDEPTTGMDTAVRKDFYRALLKDYLARPRTIILSSHHLEEMGDLLEDILLLKDGQVKLHMPMEEFKEWAIALKGSADLVLEWAKGRELIYKNNLGVNSIYAVMKNDFLPEELMQAKEKGIDISTVQPSDLCIYLTASAKSKEGIDHVFHHR</sequence>
<dbReference type="GO" id="GO:0016887">
    <property type="term" value="F:ATP hydrolysis activity"/>
    <property type="evidence" value="ECO:0007669"/>
    <property type="project" value="InterPro"/>
</dbReference>
<name>A0A7X0LY08_9BACI</name>
<dbReference type="SUPFAM" id="SSF52540">
    <property type="entry name" value="P-loop containing nucleoside triphosphate hydrolases"/>
    <property type="match status" value="2"/>
</dbReference>
<reference evidence="4 5" key="1">
    <citation type="submission" date="2020-08" db="EMBL/GenBank/DDBJ databases">
        <title>Genomic Encyclopedia of Type Strains, Phase IV (KMG-IV): sequencing the most valuable type-strain genomes for metagenomic binning, comparative biology and taxonomic classification.</title>
        <authorList>
            <person name="Goeker M."/>
        </authorList>
    </citation>
    <scope>NUCLEOTIDE SEQUENCE [LARGE SCALE GENOMIC DNA]</scope>
    <source>
        <strain evidence="4 5">DSM 5391</strain>
    </source>
</reference>
<proteinExistence type="predicted"/>
<gene>
    <name evidence="4" type="ORF">HNR53_003704</name>
</gene>
<dbReference type="PANTHER" id="PTHR43158">
    <property type="entry name" value="SKFA PEPTIDE EXPORT ATP-BINDING PROTEIN SKFE"/>
    <property type="match status" value="1"/>
</dbReference>
<evidence type="ECO:0000256" key="2">
    <source>
        <dbReference type="ARBA" id="ARBA00022840"/>
    </source>
</evidence>
<evidence type="ECO:0000313" key="5">
    <source>
        <dbReference type="Proteomes" id="UP000531594"/>
    </source>
</evidence>
<evidence type="ECO:0000259" key="3">
    <source>
        <dbReference type="PROSITE" id="PS50893"/>
    </source>
</evidence>